<dbReference type="InParanoid" id="A0A2R6PLH8"/>
<keyword evidence="4" id="KW-1185">Reference proteome</keyword>
<accession>A0A2R6PLH8</accession>
<protein>
    <submittedName>
        <fullName evidence="3">Myosin-5 like</fullName>
    </submittedName>
</protein>
<proteinExistence type="predicted"/>
<dbReference type="Proteomes" id="UP000241394">
    <property type="component" value="Chromosome LG24"/>
</dbReference>
<dbReference type="Pfam" id="PF10440">
    <property type="entry name" value="WIYLD"/>
    <property type="match status" value="2"/>
</dbReference>
<name>A0A2R6PLH8_ACTCC</name>
<dbReference type="AlphaFoldDB" id="A0A2R6PLH8"/>
<feature type="region of interest" description="Disordered" evidence="1">
    <location>
        <begin position="511"/>
        <end position="543"/>
    </location>
</feature>
<dbReference type="Gramene" id="PSR93189">
    <property type="protein sequence ID" value="PSR93189"/>
    <property type="gene ID" value="CEY00_Acc27799"/>
</dbReference>
<reference evidence="4" key="2">
    <citation type="journal article" date="2018" name="BMC Genomics">
        <title>A manually annotated Actinidia chinensis var. chinensis (kiwifruit) genome highlights the challenges associated with draft genomes and gene prediction in plants.</title>
        <authorList>
            <person name="Pilkington S.M."/>
            <person name="Crowhurst R."/>
            <person name="Hilario E."/>
            <person name="Nardozza S."/>
            <person name="Fraser L."/>
            <person name="Peng Y."/>
            <person name="Gunaseelan K."/>
            <person name="Simpson R."/>
            <person name="Tahir J."/>
            <person name="Deroles S.C."/>
            <person name="Templeton K."/>
            <person name="Luo Z."/>
            <person name="Davy M."/>
            <person name="Cheng C."/>
            <person name="McNeilage M."/>
            <person name="Scaglione D."/>
            <person name="Liu Y."/>
            <person name="Zhang Q."/>
            <person name="Datson P."/>
            <person name="De Silva N."/>
            <person name="Gardiner S.E."/>
            <person name="Bassett H."/>
            <person name="Chagne D."/>
            <person name="McCallum J."/>
            <person name="Dzierzon H."/>
            <person name="Deng C."/>
            <person name="Wang Y.Y."/>
            <person name="Barron L."/>
            <person name="Manako K."/>
            <person name="Bowen J."/>
            <person name="Foster T.M."/>
            <person name="Erridge Z.A."/>
            <person name="Tiffin H."/>
            <person name="Waite C.N."/>
            <person name="Davies K.M."/>
            <person name="Grierson E.P."/>
            <person name="Laing W.A."/>
            <person name="Kirk R."/>
            <person name="Chen X."/>
            <person name="Wood M."/>
            <person name="Montefiori M."/>
            <person name="Brummell D.A."/>
            <person name="Schwinn K.E."/>
            <person name="Catanach A."/>
            <person name="Fullerton C."/>
            <person name="Li D."/>
            <person name="Meiyalaghan S."/>
            <person name="Nieuwenhuizen N."/>
            <person name="Read N."/>
            <person name="Prakash R."/>
            <person name="Hunter D."/>
            <person name="Zhang H."/>
            <person name="McKenzie M."/>
            <person name="Knabel M."/>
            <person name="Harris A."/>
            <person name="Allan A.C."/>
            <person name="Gleave A."/>
            <person name="Chen A."/>
            <person name="Janssen B.J."/>
            <person name="Plunkett B."/>
            <person name="Ampomah-Dwamena C."/>
            <person name="Voogd C."/>
            <person name="Leif D."/>
            <person name="Lafferty D."/>
            <person name="Souleyre E.J.F."/>
            <person name="Varkonyi-Gasic E."/>
            <person name="Gambi F."/>
            <person name="Hanley J."/>
            <person name="Yao J.L."/>
            <person name="Cheung J."/>
            <person name="David K.M."/>
            <person name="Warren B."/>
            <person name="Marsh K."/>
            <person name="Snowden K.C."/>
            <person name="Lin-Wang K."/>
            <person name="Brian L."/>
            <person name="Martinez-Sanchez M."/>
            <person name="Wang M."/>
            <person name="Ileperuma N."/>
            <person name="Macnee N."/>
            <person name="Campin R."/>
            <person name="McAtee P."/>
            <person name="Drummond R.S.M."/>
            <person name="Espley R.V."/>
            <person name="Ireland H.S."/>
            <person name="Wu R."/>
            <person name="Atkinson R.G."/>
            <person name="Karunairetnam S."/>
            <person name="Bulley S."/>
            <person name="Chunkath S."/>
            <person name="Hanley Z."/>
            <person name="Storey R."/>
            <person name="Thrimawithana A.H."/>
            <person name="Thomson S."/>
            <person name="David C."/>
            <person name="Testolin R."/>
            <person name="Huang H."/>
            <person name="Hellens R.P."/>
            <person name="Schaffer R.J."/>
        </authorList>
    </citation>
    <scope>NUCLEOTIDE SEQUENCE [LARGE SCALE GENOMIC DNA]</scope>
    <source>
        <strain evidence="4">cv. Red5</strain>
    </source>
</reference>
<evidence type="ECO:0000313" key="3">
    <source>
        <dbReference type="EMBL" id="PSR93189.1"/>
    </source>
</evidence>
<dbReference type="PANTHER" id="PTHR34271">
    <property type="entry name" value="NUCLEOLAR HISTONE METHYLTRANSFERASE-RELATED PROTEIN"/>
    <property type="match status" value="1"/>
</dbReference>
<dbReference type="OrthoDB" id="1898570at2759"/>
<feature type="domain" description="WIYLD" evidence="2">
    <location>
        <begin position="272"/>
        <end position="301"/>
    </location>
</feature>
<dbReference type="STRING" id="1590841.A0A2R6PLH8"/>
<dbReference type="EMBL" id="NKQK01000024">
    <property type="protein sequence ID" value="PSR93189.1"/>
    <property type="molecule type" value="Genomic_DNA"/>
</dbReference>
<gene>
    <name evidence="3" type="ORF">CEY00_Acc27799</name>
</gene>
<evidence type="ECO:0000313" key="4">
    <source>
        <dbReference type="Proteomes" id="UP000241394"/>
    </source>
</evidence>
<feature type="domain" description="WIYLD" evidence="2">
    <location>
        <begin position="11"/>
        <end position="41"/>
    </location>
</feature>
<evidence type="ECO:0000256" key="1">
    <source>
        <dbReference type="SAM" id="MobiDB-lite"/>
    </source>
</evidence>
<sequence length="543" mass="59618">MAPRGRPRKPRLMRMDAAVDHMGLYGFPEELVRRSVKKLLKGKSQRLSLMGFSALEEQSLSCFGIMNFLFPSPYFPEYGGDDGWPFIEENGYMVLLDDMLKEQDERIAGENSNEEENLLLDVAPADEIAGDNSVADDGGPSSLVRLPICSGVTDDAMQIMETEVSDHILSIGGGGQGRTDIALDQNCNDKDMVGASGKCEEESTQIMELDNTPVQSSPSVVPSTTPSNDLPRRCKPCFGWISSDDKEDDFIKLIPAKPAPRPENRNSGTPRLMRMDAAVDHMGLYGFPEELVRRSVKKLLKGKSQRLSLMGFSALEEQSLSCFGIMNFLFPSPYFPEYGGDDGWPFIEENGYMVLLDDMLKEQDERIAGENSNEEENLLLDVAPADEIAGDNSVADDGGPSSLVRLPICSGVTDDAMQIMETEVSDHILSAGGGGQGRTDIALDQNCNDKDMVGASEEESTQIMELDNTPVQSSPSVVPSTTPSNDLPRRCKPCFGWISSDDKEDDFIKLIPAKPAPRPENRNSGTVKKSKRQTRWDEGPSDM</sequence>
<reference evidence="3 4" key="1">
    <citation type="submission" date="2017-07" db="EMBL/GenBank/DDBJ databases">
        <title>An improved, manually edited Actinidia chinensis var. chinensis (kiwifruit) genome highlights the challenges associated with draft genomes and gene prediction in plants.</title>
        <authorList>
            <person name="Pilkington S."/>
            <person name="Crowhurst R."/>
            <person name="Hilario E."/>
            <person name="Nardozza S."/>
            <person name="Fraser L."/>
            <person name="Peng Y."/>
            <person name="Gunaseelan K."/>
            <person name="Simpson R."/>
            <person name="Tahir J."/>
            <person name="Deroles S."/>
            <person name="Templeton K."/>
            <person name="Luo Z."/>
            <person name="Davy M."/>
            <person name="Cheng C."/>
            <person name="Mcneilage M."/>
            <person name="Scaglione D."/>
            <person name="Liu Y."/>
            <person name="Zhang Q."/>
            <person name="Datson P."/>
            <person name="De Silva N."/>
            <person name="Gardiner S."/>
            <person name="Bassett H."/>
            <person name="Chagne D."/>
            <person name="Mccallum J."/>
            <person name="Dzierzon H."/>
            <person name="Deng C."/>
            <person name="Wang Y.-Y."/>
            <person name="Barron N."/>
            <person name="Manako K."/>
            <person name="Bowen J."/>
            <person name="Foster T."/>
            <person name="Erridge Z."/>
            <person name="Tiffin H."/>
            <person name="Waite C."/>
            <person name="Davies K."/>
            <person name="Grierson E."/>
            <person name="Laing W."/>
            <person name="Kirk R."/>
            <person name="Chen X."/>
            <person name="Wood M."/>
            <person name="Montefiori M."/>
            <person name="Brummell D."/>
            <person name="Schwinn K."/>
            <person name="Catanach A."/>
            <person name="Fullerton C."/>
            <person name="Li D."/>
            <person name="Meiyalaghan S."/>
            <person name="Nieuwenhuizen N."/>
            <person name="Read N."/>
            <person name="Prakash R."/>
            <person name="Hunter D."/>
            <person name="Zhang H."/>
            <person name="Mckenzie M."/>
            <person name="Knabel M."/>
            <person name="Harris A."/>
            <person name="Allan A."/>
            <person name="Chen A."/>
            <person name="Janssen B."/>
            <person name="Plunkett B."/>
            <person name="Dwamena C."/>
            <person name="Voogd C."/>
            <person name="Leif D."/>
            <person name="Lafferty D."/>
            <person name="Souleyre E."/>
            <person name="Varkonyi-Gasic E."/>
            <person name="Gambi F."/>
            <person name="Hanley J."/>
            <person name="Yao J.-L."/>
            <person name="Cheung J."/>
            <person name="David K."/>
            <person name="Warren B."/>
            <person name="Marsh K."/>
            <person name="Snowden K."/>
            <person name="Lin-Wang K."/>
            <person name="Brian L."/>
            <person name="Martinez-Sanchez M."/>
            <person name="Wang M."/>
            <person name="Ileperuma N."/>
            <person name="Macnee N."/>
            <person name="Campin R."/>
            <person name="Mcatee P."/>
            <person name="Drummond R."/>
            <person name="Espley R."/>
            <person name="Ireland H."/>
            <person name="Wu R."/>
            <person name="Atkinson R."/>
            <person name="Karunairetnam S."/>
            <person name="Bulley S."/>
            <person name="Chunkath S."/>
            <person name="Hanley Z."/>
            <person name="Storey R."/>
            <person name="Thrimawithana A."/>
            <person name="Thomson S."/>
            <person name="David C."/>
            <person name="Testolin R."/>
        </authorList>
    </citation>
    <scope>NUCLEOTIDE SEQUENCE [LARGE SCALE GENOMIC DNA]</scope>
    <source>
        <strain evidence="4">cv. Red5</strain>
        <tissue evidence="3">Young leaf</tissue>
    </source>
</reference>
<evidence type="ECO:0000259" key="2">
    <source>
        <dbReference type="Pfam" id="PF10440"/>
    </source>
</evidence>
<dbReference type="InterPro" id="IPR018848">
    <property type="entry name" value="WIYLD_domain"/>
</dbReference>
<organism evidence="3 4">
    <name type="scientific">Actinidia chinensis var. chinensis</name>
    <name type="common">Chinese soft-hair kiwi</name>
    <dbReference type="NCBI Taxonomy" id="1590841"/>
    <lineage>
        <taxon>Eukaryota</taxon>
        <taxon>Viridiplantae</taxon>
        <taxon>Streptophyta</taxon>
        <taxon>Embryophyta</taxon>
        <taxon>Tracheophyta</taxon>
        <taxon>Spermatophyta</taxon>
        <taxon>Magnoliopsida</taxon>
        <taxon>eudicotyledons</taxon>
        <taxon>Gunneridae</taxon>
        <taxon>Pentapetalae</taxon>
        <taxon>asterids</taxon>
        <taxon>Ericales</taxon>
        <taxon>Actinidiaceae</taxon>
        <taxon>Actinidia</taxon>
    </lineage>
</organism>
<comment type="caution">
    <text evidence="3">The sequence shown here is derived from an EMBL/GenBank/DDBJ whole genome shotgun (WGS) entry which is preliminary data.</text>
</comment>
<dbReference type="PANTHER" id="PTHR34271:SF1">
    <property type="entry name" value="NUCLEOLAR HISTONE METHYLTRANSFERASE-RELATED PROTEIN"/>
    <property type="match status" value="1"/>
</dbReference>
<feature type="compositionally biased region" description="Basic and acidic residues" evidence="1">
    <location>
        <begin position="534"/>
        <end position="543"/>
    </location>
</feature>